<evidence type="ECO:0000256" key="2">
    <source>
        <dbReference type="ARBA" id="ARBA00022729"/>
    </source>
</evidence>
<protein>
    <submittedName>
        <fullName evidence="5">Substrate-binding periplasmic protein</fullName>
    </submittedName>
</protein>
<evidence type="ECO:0000313" key="6">
    <source>
        <dbReference type="Proteomes" id="UP001595840"/>
    </source>
</evidence>
<dbReference type="Proteomes" id="UP001595840">
    <property type="component" value="Unassembled WGS sequence"/>
</dbReference>
<name>A0ABV8V4N0_9GAMM</name>
<proteinExistence type="inferred from homology"/>
<comment type="similarity">
    <text evidence="1">Belongs to the bacterial solute-binding protein 3 family.</text>
</comment>
<evidence type="ECO:0000256" key="1">
    <source>
        <dbReference type="ARBA" id="ARBA00010333"/>
    </source>
</evidence>
<sequence>MLQKLSHAVFTAILLAAIVSEAKADTIELRADDWCPYTCASSEHQGLLVEIATHIFTAAGHRVNFRTVPWTRAVLEVQHHQANGLIGVTPAEAPSLLYSAEPLMYAEDHWFVRADNPWRFDDLTSLAGIKLGATEGYSYGQDIDAYIAQHKSDADKVQLYISDVSLQRNLRKLQRGNIDVLLEDCRVVTRAVQRHKKKVALVSAGLASQIGLYIGFAADHPKSKHYIELLNKGSRALIESGELAQMLARYPATLCQGNR</sequence>
<reference evidence="6" key="1">
    <citation type="journal article" date="2019" name="Int. J. Syst. Evol. Microbiol.">
        <title>The Global Catalogue of Microorganisms (GCM) 10K type strain sequencing project: providing services to taxonomists for standard genome sequencing and annotation.</title>
        <authorList>
            <consortium name="The Broad Institute Genomics Platform"/>
            <consortium name="The Broad Institute Genome Sequencing Center for Infectious Disease"/>
            <person name="Wu L."/>
            <person name="Ma J."/>
        </authorList>
    </citation>
    <scope>NUCLEOTIDE SEQUENCE [LARGE SCALE GENOMIC DNA]</scope>
    <source>
        <strain evidence="6">CECT 8570</strain>
    </source>
</reference>
<gene>
    <name evidence="5" type="ORF">ACFOX3_07390</name>
</gene>
<evidence type="ECO:0000259" key="4">
    <source>
        <dbReference type="Pfam" id="PF00497"/>
    </source>
</evidence>
<dbReference type="Gene3D" id="3.40.190.10">
    <property type="entry name" value="Periplasmic binding protein-like II"/>
    <property type="match status" value="2"/>
</dbReference>
<dbReference type="Pfam" id="PF00497">
    <property type="entry name" value="SBP_bac_3"/>
    <property type="match status" value="1"/>
</dbReference>
<keyword evidence="6" id="KW-1185">Reference proteome</keyword>
<dbReference type="PANTHER" id="PTHR35936">
    <property type="entry name" value="MEMBRANE-BOUND LYTIC MUREIN TRANSGLYCOSYLASE F"/>
    <property type="match status" value="1"/>
</dbReference>
<keyword evidence="2 3" id="KW-0732">Signal</keyword>
<dbReference type="SUPFAM" id="SSF53850">
    <property type="entry name" value="Periplasmic binding protein-like II"/>
    <property type="match status" value="1"/>
</dbReference>
<dbReference type="PANTHER" id="PTHR35936:SF25">
    <property type="entry name" value="ABC TRANSPORTER SUBSTRATE-BINDING PROTEIN"/>
    <property type="match status" value="1"/>
</dbReference>
<dbReference type="EMBL" id="JBHSCX010000005">
    <property type="protein sequence ID" value="MFC4362118.1"/>
    <property type="molecule type" value="Genomic_DNA"/>
</dbReference>
<evidence type="ECO:0000256" key="3">
    <source>
        <dbReference type="SAM" id="SignalP"/>
    </source>
</evidence>
<comment type="caution">
    <text evidence="5">The sequence shown here is derived from an EMBL/GenBank/DDBJ whole genome shotgun (WGS) entry which is preliminary data.</text>
</comment>
<dbReference type="InterPro" id="IPR001638">
    <property type="entry name" value="Solute-binding_3/MltF_N"/>
</dbReference>
<feature type="domain" description="Solute-binding protein family 3/N-terminal" evidence="4">
    <location>
        <begin position="33"/>
        <end position="250"/>
    </location>
</feature>
<evidence type="ECO:0000313" key="5">
    <source>
        <dbReference type="EMBL" id="MFC4362118.1"/>
    </source>
</evidence>
<feature type="signal peptide" evidence="3">
    <location>
        <begin position="1"/>
        <end position="24"/>
    </location>
</feature>
<feature type="chain" id="PRO_5045456260" evidence="3">
    <location>
        <begin position="25"/>
        <end position="259"/>
    </location>
</feature>
<organism evidence="5 6">
    <name type="scientific">Simiduia curdlanivorans</name>
    <dbReference type="NCBI Taxonomy" id="1492769"/>
    <lineage>
        <taxon>Bacteria</taxon>
        <taxon>Pseudomonadati</taxon>
        <taxon>Pseudomonadota</taxon>
        <taxon>Gammaproteobacteria</taxon>
        <taxon>Cellvibrionales</taxon>
        <taxon>Cellvibrionaceae</taxon>
        <taxon>Simiduia</taxon>
    </lineage>
</organism>
<dbReference type="RefSeq" id="WP_290259104.1">
    <property type="nucleotide sequence ID" value="NZ_JAUFQG010000004.1"/>
</dbReference>
<accession>A0ABV8V4N0</accession>